<accession>A0ABN2AI58</accession>
<protein>
    <submittedName>
        <fullName evidence="2">Uncharacterized protein</fullName>
    </submittedName>
</protein>
<evidence type="ECO:0000313" key="2">
    <source>
        <dbReference type="EMBL" id="GAA1519128.1"/>
    </source>
</evidence>
<feature type="region of interest" description="Disordered" evidence="1">
    <location>
        <begin position="114"/>
        <end position="139"/>
    </location>
</feature>
<dbReference type="EMBL" id="BAAAOR010000017">
    <property type="protein sequence ID" value="GAA1519128.1"/>
    <property type="molecule type" value="Genomic_DNA"/>
</dbReference>
<name>A0ABN2AI58_9ACTN</name>
<evidence type="ECO:0000256" key="1">
    <source>
        <dbReference type="SAM" id="MobiDB-lite"/>
    </source>
</evidence>
<dbReference type="Proteomes" id="UP001500842">
    <property type="component" value="Unassembled WGS sequence"/>
</dbReference>
<proteinExistence type="predicted"/>
<dbReference type="RefSeq" id="WP_141003248.1">
    <property type="nucleotide sequence ID" value="NZ_BAAAOR010000017.1"/>
</dbReference>
<keyword evidence="3" id="KW-1185">Reference proteome</keyword>
<evidence type="ECO:0000313" key="3">
    <source>
        <dbReference type="Proteomes" id="UP001500842"/>
    </source>
</evidence>
<gene>
    <name evidence="2" type="ORF">GCM10009788_23900</name>
</gene>
<sequence length="139" mass="14896">MSNGPIMYERYDDPSHRRSAQPQPAGADAVEKASTPGAVREAGIAPGKDASTPKASWSVQKKARGVEWVRPTDLIARQAGAVSRRGIDFQAELHRRARTAAIAAMRQVSERARRLPPVSAFGRRGGHQSGPVRSGVGMS</sequence>
<reference evidence="2 3" key="1">
    <citation type="journal article" date="2019" name="Int. J. Syst. Evol. Microbiol.">
        <title>The Global Catalogue of Microorganisms (GCM) 10K type strain sequencing project: providing services to taxonomists for standard genome sequencing and annotation.</title>
        <authorList>
            <consortium name="The Broad Institute Genomics Platform"/>
            <consortium name="The Broad Institute Genome Sequencing Center for Infectious Disease"/>
            <person name="Wu L."/>
            <person name="Ma J."/>
        </authorList>
    </citation>
    <scope>NUCLEOTIDE SEQUENCE [LARGE SCALE GENOMIC DNA]</scope>
    <source>
        <strain evidence="2 3">JCM 14942</strain>
    </source>
</reference>
<comment type="caution">
    <text evidence="2">The sequence shown here is derived from an EMBL/GenBank/DDBJ whole genome shotgun (WGS) entry which is preliminary data.</text>
</comment>
<organism evidence="2 3">
    <name type="scientific">Nocardioides humi</name>
    <dbReference type="NCBI Taxonomy" id="449461"/>
    <lineage>
        <taxon>Bacteria</taxon>
        <taxon>Bacillati</taxon>
        <taxon>Actinomycetota</taxon>
        <taxon>Actinomycetes</taxon>
        <taxon>Propionibacteriales</taxon>
        <taxon>Nocardioidaceae</taxon>
        <taxon>Nocardioides</taxon>
    </lineage>
</organism>
<feature type="region of interest" description="Disordered" evidence="1">
    <location>
        <begin position="1"/>
        <end position="58"/>
    </location>
</feature>